<dbReference type="Gene3D" id="3.30.559.10">
    <property type="entry name" value="Chloramphenicol acetyltransferase-like domain"/>
    <property type="match status" value="1"/>
</dbReference>
<evidence type="ECO:0000313" key="7">
    <source>
        <dbReference type="Proteomes" id="UP000642993"/>
    </source>
</evidence>
<protein>
    <submittedName>
        <fullName evidence="6">Amino acid adenylation domain-containing protein</fullName>
    </submittedName>
</protein>
<keyword evidence="7" id="KW-1185">Reference proteome</keyword>
<dbReference type="EMBL" id="JACYWE010000008">
    <property type="protein sequence ID" value="MBD8507408.1"/>
    <property type="molecule type" value="Genomic_DNA"/>
</dbReference>
<dbReference type="InterPro" id="IPR001242">
    <property type="entry name" value="Condensation_dom"/>
</dbReference>
<evidence type="ECO:0000256" key="4">
    <source>
        <dbReference type="SAM" id="MobiDB-lite"/>
    </source>
</evidence>
<dbReference type="Pfam" id="PF00668">
    <property type="entry name" value="Condensation"/>
    <property type="match status" value="1"/>
</dbReference>
<dbReference type="SUPFAM" id="SSF52777">
    <property type="entry name" value="CoA-dependent acyltransferases"/>
    <property type="match status" value="2"/>
</dbReference>
<dbReference type="GO" id="GO:0043041">
    <property type="term" value="P:amino acid activation for nonribosomal peptide biosynthetic process"/>
    <property type="evidence" value="ECO:0007669"/>
    <property type="project" value="TreeGrafter"/>
</dbReference>
<keyword evidence="3" id="KW-0597">Phosphoprotein</keyword>
<dbReference type="SUPFAM" id="SSF56801">
    <property type="entry name" value="Acetyl-CoA synthetase-like"/>
    <property type="match status" value="1"/>
</dbReference>
<dbReference type="GO" id="GO:0008610">
    <property type="term" value="P:lipid biosynthetic process"/>
    <property type="evidence" value="ECO:0007669"/>
    <property type="project" value="UniProtKB-ARBA"/>
</dbReference>
<dbReference type="PANTHER" id="PTHR45527:SF1">
    <property type="entry name" value="FATTY ACID SYNTHASE"/>
    <property type="match status" value="1"/>
</dbReference>
<dbReference type="InterPro" id="IPR010071">
    <property type="entry name" value="AA_adenyl_dom"/>
</dbReference>
<dbReference type="RefSeq" id="WP_192039876.1">
    <property type="nucleotide sequence ID" value="NZ_JACYWE010000008.1"/>
</dbReference>
<feature type="region of interest" description="Disordered" evidence="4">
    <location>
        <begin position="596"/>
        <end position="639"/>
    </location>
</feature>
<feature type="domain" description="Carrier" evidence="5">
    <location>
        <begin position="527"/>
        <end position="601"/>
    </location>
</feature>
<dbReference type="PROSITE" id="PS51257">
    <property type="entry name" value="PROKAR_LIPOPROTEIN"/>
    <property type="match status" value="1"/>
</dbReference>
<dbReference type="Proteomes" id="UP000642993">
    <property type="component" value="Unassembled WGS sequence"/>
</dbReference>
<dbReference type="GO" id="GO:0031177">
    <property type="term" value="F:phosphopantetheine binding"/>
    <property type="evidence" value="ECO:0007669"/>
    <property type="project" value="InterPro"/>
</dbReference>
<dbReference type="Gene3D" id="3.30.300.30">
    <property type="match status" value="1"/>
</dbReference>
<feature type="region of interest" description="Disordered" evidence="4">
    <location>
        <begin position="505"/>
        <end position="528"/>
    </location>
</feature>
<dbReference type="Gene3D" id="2.30.38.10">
    <property type="entry name" value="Luciferase, Domain 3"/>
    <property type="match status" value="1"/>
</dbReference>
<organism evidence="6 7">
    <name type="scientific">Lolliginicoccus lacisalsi</name>
    <dbReference type="NCBI Taxonomy" id="2742202"/>
    <lineage>
        <taxon>Bacteria</taxon>
        <taxon>Bacillati</taxon>
        <taxon>Actinomycetota</taxon>
        <taxon>Actinomycetes</taxon>
        <taxon>Mycobacteriales</taxon>
        <taxon>Hoyosellaceae</taxon>
        <taxon>Lolliginicoccus</taxon>
    </lineage>
</organism>
<dbReference type="Pfam" id="PF00550">
    <property type="entry name" value="PP-binding"/>
    <property type="match status" value="1"/>
</dbReference>
<dbReference type="PANTHER" id="PTHR45527">
    <property type="entry name" value="NONRIBOSOMAL PEPTIDE SYNTHETASE"/>
    <property type="match status" value="1"/>
</dbReference>
<dbReference type="InterPro" id="IPR006162">
    <property type="entry name" value="Ppantetheine_attach_site"/>
</dbReference>
<accession>A0A927PM00</accession>
<reference evidence="6" key="1">
    <citation type="submission" date="2020-09" db="EMBL/GenBank/DDBJ databases">
        <title>Hoyosella lacisalsi sp. nov., a halotolerant actinobacterium isolated from soil of Lake Gudzhirganskoe.</title>
        <authorList>
            <person name="Yang Q."/>
            <person name="Guo P.Y."/>
            <person name="Liu S.W."/>
            <person name="Li F.N."/>
            <person name="Sun C.H."/>
        </authorList>
    </citation>
    <scope>NUCLEOTIDE SEQUENCE</scope>
    <source>
        <strain evidence="6">G463</strain>
    </source>
</reference>
<dbReference type="PROSITE" id="PS50075">
    <property type="entry name" value="CARRIER"/>
    <property type="match status" value="1"/>
</dbReference>
<dbReference type="InterPro" id="IPR045851">
    <property type="entry name" value="AMP-bd_C_sf"/>
</dbReference>
<feature type="compositionally biased region" description="Basic and acidic residues" evidence="4">
    <location>
        <begin position="513"/>
        <end position="527"/>
    </location>
</feature>
<dbReference type="SMART" id="SM00823">
    <property type="entry name" value="PKS_PP"/>
    <property type="match status" value="1"/>
</dbReference>
<dbReference type="Gene3D" id="3.40.50.980">
    <property type="match status" value="2"/>
</dbReference>
<dbReference type="GO" id="GO:0003824">
    <property type="term" value="F:catalytic activity"/>
    <property type="evidence" value="ECO:0007669"/>
    <property type="project" value="InterPro"/>
</dbReference>
<evidence type="ECO:0000256" key="3">
    <source>
        <dbReference type="ARBA" id="ARBA00022553"/>
    </source>
</evidence>
<feature type="compositionally biased region" description="Low complexity" evidence="4">
    <location>
        <begin position="596"/>
        <end position="610"/>
    </location>
</feature>
<sequence length="1082" mass="116015">MTRLAGRAPGTLHLAALLGCPPAPGSPAITCGEHHLTHRDLEARTNRVARALARRGIGPEHIVALDLPSSIDLIVHAHAVIKAGAAYLPLDRSLPEDRLTRMLRTARPSLVVTAERAPLRFQPLPAVGPADLDDHALSSAPLDDSDRIAPLRPGNAAYVMFTSGSTGTPTAVVIPHSAIANQIAWMRDRFPLAAGATVLHKIAPTFDVSVWEIFWPLASGAHLVIAAPAARNDPDHLCALIARHSVTHAVFVPSPLRVFGDIARPRALGTLRHILVIGEELHQETVDRLASRCAATVHNLYGPTEAAVSATQSEAPASRAGAGEIPRVVPIGHPQRGVQALLLGPRLSPATSGPDVELYLGGVQLARGYLGKAALTATRFVANPWGQPGSRMYRTGDLAAFSGPTGIQFLGRHDHQVKLRGHRIELGDIEHALRRHPAVSSAVVLKRASPRGEHLDAYAALTSTAPVTVAELRDHLAALLPAHLVPARLATVASWPLTASGKLDRSALPPIRTDSDHPGGPRSRAAEDTTELEAAIAREMSEILQYPATATDSFFALGGDSLSAVRLLAGLRQHFEAPPTVEDLLRNPSPREIAAMASAAARDRTASGPRNAPPPRAPRPERIPLAPQQRRMHRHFRSHPESPMNNLIMAFRIDGQIDAALLEAAVLDVVEQHESLRTITPYNEPGPRQVVLSAEDACRGMVQYCRPDGSPLLDALRGVRDIPFDLEAQAPLRVHVLENEGGRARALALVVHHIACDGFSEAVLLRDLSTAYGARARGLEPGLQRLEMQYIDLALAQLLLLGDLADPGSVAATNHRWWHDMLAGATDHVSLLLDRPRPRSRDCAAGTHAVRSGPDVLAAATLLAARNGTTRFIVIQSILAITLAQASGSNDIVIGVPVTRRDDDDQARIVGMMIVTAPLRIRLRQGEAFPALLGRVHRSCREAFARLDIFPDALVDEHRARSAPSVSSRSQPAPSIYDVMLAYQNYPSPSLDLPGVASSFIDIPEDKARIDLQLAMHERPSAGGGTVLDIAITYATDVLDRSTIESLGARLLHNLARFCMSGEADSIDLARPLSTQKAVASP</sequence>
<dbReference type="GO" id="GO:0044550">
    <property type="term" value="P:secondary metabolite biosynthetic process"/>
    <property type="evidence" value="ECO:0007669"/>
    <property type="project" value="TreeGrafter"/>
</dbReference>
<gene>
    <name evidence="6" type="ORF">HT102_13040</name>
</gene>
<dbReference type="InterPro" id="IPR023213">
    <property type="entry name" value="CAT-like_dom_sf"/>
</dbReference>
<evidence type="ECO:0000256" key="2">
    <source>
        <dbReference type="ARBA" id="ARBA00022450"/>
    </source>
</evidence>
<dbReference type="InterPro" id="IPR025110">
    <property type="entry name" value="AMP-bd_C"/>
</dbReference>
<dbReference type="InterPro" id="IPR036736">
    <property type="entry name" value="ACP-like_sf"/>
</dbReference>
<comment type="caution">
    <text evidence="6">The sequence shown here is derived from an EMBL/GenBank/DDBJ whole genome shotgun (WGS) entry which is preliminary data.</text>
</comment>
<dbReference type="AlphaFoldDB" id="A0A927PM00"/>
<dbReference type="Gene3D" id="3.30.559.30">
    <property type="entry name" value="Nonribosomal peptide synthetase, condensation domain"/>
    <property type="match status" value="1"/>
</dbReference>
<dbReference type="PROSITE" id="PS00012">
    <property type="entry name" value="PHOSPHOPANTETHEINE"/>
    <property type="match status" value="1"/>
</dbReference>
<name>A0A927PM00_9ACTN</name>
<dbReference type="InterPro" id="IPR000873">
    <property type="entry name" value="AMP-dep_synth/lig_dom"/>
</dbReference>
<dbReference type="NCBIfam" id="TIGR01733">
    <property type="entry name" value="AA-adenyl-dom"/>
    <property type="match status" value="1"/>
</dbReference>
<proteinExistence type="predicted"/>
<dbReference type="InterPro" id="IPR020806">
    <property type="entry name" value="PKS_PP-bd"/>
</dbReference>
<dbReference type="SUPFAM" id="SSF47336">
    <property type="entry name" value="ACP-like"/>
    <property type="match status" value="1"/>
</dbReference>
<dbReference type="GO" id="GO:0005737">
    <property type="term" value="C:cytoplasm"/>
    <property type="evidence" value="ECO:0007669"/>
    <property type="project" value="TreeGrafter"/>
</dbReference>
<evidence type="ECO:0000313" key="6">
    <source>
        <dbReference type="EMBL" id="MBD8507408.1"/>
    </source>
</evidence>
<comment type="cofactor">
    <cofactor evidence="1">
        <name>pantetheine 4'-phosphate</name>
        <dbReference type="ChEBI" id="CHEBI:47942"/>
    </cofactor>
</comment>
<dbReference type="Pfam" id="PF13193">
    <property type="entry name" value="AMP-binding_C"/>
    <property type="match status" value="1"/>
</dbReference>
<evidence type="ECO:0000256" key="1">
    <source>
        <dbReference type="ARBA" id="ARBA00001957"/>
    </source>
</evidence>
<keyword evidence="2" id="KW-0596">Phosphopantetheine</keyword>
<dbReference type="Gene3D" id="1.10.1200.10">
    <property type="entry name" value="ACP-like"/>
    <property type="match status" value="1"/>
</dbReference>
<dbReference type="InterPro" id="IPR009081">
    <property type="entry name" value="PP-bd_ACP"/>
</dbReference>
<evidence type="ECO:0000259" key="5">
    <source>
        <dbReference type="PROSITE" id="PS50075"/>
    </source>
</evidence>
<dbReference type="Pfam" id="PF00501">
    <property type="entry name" value="AMP-binding"/>
    <property type="match status" value="1"/>
</dbReference>